<evidence type="ECO:0000256" key="4">
    <source>
        <dbReference type="ARBA" id="ARBA00022737"/>
    </source>
</evidence>
<dbReference type="InterPro" id="IPR050107">
    <property type="entry name" value="ABC_carbohydrate_import_ATPase"/>
</dbReference>
<keyword evidence="3 9" id="KW-1003">Cell membrane</keyword>
<dbReference type="CDD" id="cd03215">
    <property type="entry name" value="ABC_Carb_Monos_II"/>
    <property type="match status" value="1"/>
</dbReference>
<evidence type="ECO:0000256" key="9">
    <source>
        <dbReference type="RuleBase" id="RU367029"/>
    </source>
</evidence>
<evidence type="ECO:0000256" key="8">
    <source>
        <dbReference type="ARBA" id="ARBA00023136"/>
    </source>
</evidence>
<dbReference type="GO" id="GO:0043211">
    <property type="term" value="F:ABC-type carbohydrate transporter activity"/>
    <property type="evidence" value="ECO:0007669"/>
    <property type="project" value="UniProtKB-UniRule"/>
</dbReference>
<reference evidence="11" key="1">
    <citation type="journal article" date="2015" name="Genome Announc.">
        <title>Draft Genome Sequence of Anaerolineae Strain TC1, a Novel Isolate from a Methanogenic Wastewater Treatment System.</title>
        <authorList>
            <person name="Matsuura N."/>
            <person name="Tourlousse D.M."/>
            <person name="Sun L."/>
            <person name="Toyonaga M."/>
            <person name="Kuroda K."/>
            <person name="Ohashi A."/>
            <person name="Cruz R."/>
            <person name="Yamaguchi T."/>
            <person name="Sekiguchi Y."/>
        </authorList>
    </citation>
    <scope>NUCLEOTIDE SEQUENCE [LARGE SCALE GENOMIC DNA]</scope>
    <source>
        <strain evidence="11">TC1</strain>
    </source>
</reference>
<evidence type="ECO:0000256" key="6">
    <source>
        <dbReference type="ARBA" id="ARBA00022840"/>
    </source>
</evidence>
<keyword evidence="2 9" id="KW-0813">Transport</keyword>
<evidence type="ECO:0000256" key="1">
    <source>
        <dbReference type="ARBA" id="ARBA00004202"/>
    </source>
</evidence>
<keyword evidence="12" id="KW-1185">Reference proteome</keyword>
<dbReference type="InterPro" id="IPR003439">
    <property type="entry name" value="ABC_transporter-like_ATP-bd"/>
</dbReference>
<dbReference type="SMART" id="SM00382">
    <property type="entry name" value="AAA"/>
    <property type="match status" value="2"/>
</dbReference>
<evidence type="ECO:0000256" key="3">
    <source>
        <dbReference type="ARBA" id="ARBA00022475"/>
    </source>
</evidence>
<evidence type="ECO:0000256" key="5">
    <source>
        <dbReference type="ARBA" id="ARBA00022741"/>
    </source>
</evidence>
<dbReference type="Gene3D" id="3.40.50.300">
    <property type="entry name" value="P-loop containing nucleotide triphosphate hydrolases"/>
    <property type="match status" value="2"/>
</dbReference>
<keyword evidence="7 9" id="KW-1278">Translocase</keyword>
<dbReference type="STRING" id="1678840.ATC1_131161"/>
<dbReference type="AlphaFoldDB" id="A0A0S7BWY0"/>
<sequence>MQDSEFILEMNHISKSFPGVKALDDVTFKVRRGVVHALMGENGAGKSTLMKCAFGLYHPNEGEIRFDGQPIRLVDTRDALNYGIAMIHQELQPIRTRSTMENVWVGRIPYRKMMGIHWVDDQKLYSDTKKLLDELEININPRTKAGSLSASHCQLLEIARAVSYDAKVIIMDEPTSSLTEVEAELLFKIIKKLTDKGVAIIYISHKIDEILKIAQDVTIMRDGKIVGTWPAEELNTDVIVKRMVGREMSNRFPPKKHIPGEVCLEIKNFSSANEHSFQDVNLLLHKSEILGIGGLVGAQRTELVESIFGLRPIKSGKLILNGKETCIRKPKDAISNNIALVTEDRRLSGIISKFSVMENIILANQTANPKTYMKGLFLDDKKRKADAEKYVEALSIKTPSIRTLIQYLSGGNQQKTVISRWMLTDPEILILDEPTRGIDVGAKYEIYCLMEQMAMEGKAIIMISSEMPELLGMSDRIAVMCEGRLSGVLDSKTATDEKVMFLASSYEYAMEE</sequence>
<proteinExistence type="inferred from homology"/>
<comment type="function">
    <text evidence="9">Part of an ABC transporter complex involved in carbohydrate import. Could be involved in ribose, galactose and/or methyl galactoside import. Responsible for energy coupling to the transport system.</text>
</comment>
<feature type="domain" description="ABC transporter" evidence="10">
    <location>
        <begin position="262"/>
        <end position="507"/>
    </location>
</feature>
<feature type="domain" description="ABC transporter" evidence="10">
    <location>
        <begin position="8"/>
        <end position="247"/>
    </location>
</feature>
<gene>
    <name evidence="11" type="ORF">ATC1_131161</name>
</gene>
<dbReference type="RefSeq" id="WP_062281875.1">
    <property type="nucleotide sequence ID" value="NZ_DF968181.1"/>
</dbReference>
<accession>A0A0S7BWY0</accession>
<dbReference type="Proteomes" id="UP000053370">
    <property type="component" value="Unassembled WGS sequence"/>
</dbReference>
<keyword evidence="4" id="KW-0677">Repeat</keyword>
<evidence type="ECO:0000259" key="10">
    <source>
        <dbReference type="PROSITE" id="PS50893"/>
    </source>
</evidence>
<comment type="subcellular location">
    <subcellularLocation>
        <location evidence="1 9">Cell membrane</location>
        <topology evidence="1 9">Peripheral membrane protein</topology>
    </subcellularLocation>
</comment>
<dbReference type="OrthoDB" id="9771863at2"/>
<dbReference type="PANTHER" id="PTHR43790">
    <property type="entry name" value="CARBOHYDRATE TRANSPORT ATP-BINDING PROTEIN MG119-RELATED"/>
    <property type="match status" value="1"/>
</dbReference>
<dbReference type="EC" id="7.5.2.11" evidence="9"/>
<protein>
    <recommendedName>
        <fullName evidence="9">Ribose/galactose/methyl galactoside import ATP-binding protein</fullName>
        <ecNumber evidence="9">7.5.2.11</ecNumber>
    </recommendedName>
</protein>
<evidence type="ECO:0000256" key="2">
    <source>
        <dbReference type="ARBA" id="ARBA00022448"/>
    </source>
</evidence>
<evidence type="ECO:0000313" key="12">
    <source>
        <dbReference type="Proteomes" id="UP000053370"/>
    </source>
</evidence>
<dbReference type="Pfam" id="PF00005">
    <property type="entry name" value="ABC_tran"/>
    <property type="match status" value="2"/>
</dbReference>
<comment type="similarity">
    <text evidence="9">Belongs to the ABC transporter superfamily.</text>
</comment>
<dbReference type="GO" id="GO:0005524">
    <property type="term" value="F:ATP binding"/>
    <property type="evidence" value="ECO:0007669"/>
    <property type="project" value="UniProtKB-UniRule"/>
</dbReference>
<keyword evidence="8 9" id="KW-0472">Membrane</keyword>
<dbReference type="EMBL" id="DF968181">
    <property type="protein sequence ID" value="GAP41177.1"/>
    <property type="molecule type" value="Genomic_DNA"/>
</dbReference>
<comment type="catalytic activity">
    <reaction evidence="9">
        <text>D-galactose(out) + ATP + H2O = D-galactose(in) + ADP + phosphate + H(+)</text>
        <dbReference type="Rhea" id="RHEA:60156"/>
        <dbReference type="ChEBI" id="CHEBI:4139"/>
        <dbReference type="ChEBI" id="CHEBI:15377"/>
        <dbReference type="ChEBI" id="CHEBI:15378"/>
        <dbReference type="ChEBI" id="CHEBI:30616"/>
        <dbReference type="ChEBI" id="CHEBI:43474"/>
        <dbReference type="ChEBI" id="CHEBI:456216"/>
        <dbReference type="EC" id="7.5.2.11"/>
    </reaction>
</comment>
<organism evidence="11">
    <name type="scientific">Flexilinea flocculi</name>
    <dbReference type="NCBI Taxonomy" id="1678840"/>
    <lineage>
        <taxon>Bacteria</taxon>
        <taxon>Bacillati</taxon>
        <taxon>Chloroflexota</taxon>
        <taxon>Anaerolineae</taxon>
        <taxon>Anaerolineales</taxon>
        <taxon>Anaerolineaceae</taxon>
        <taxon>Flexilinea</taxon>
    </lineage>
</organism>
<dbReference type="SUPFAM" id="SSF52540">
    <property type="entry name" value="P-loop containing nucleoside triphosphate hydrolases"/>
    <property type="match status" value="2"/>
</dbReference>
<dbReference type="CDD" id="cd03216">
    <property type="entry name" value="ABC_Carb_Monos_I"/>
    <property type="match status" value="1"/>
</dbReference>
<keyword evidence="6 9" id="KW-0067">ATP-binding</keyword>
<name>A0A0S7BWY0_9CHLR</name>
<keyword evidence="5 9" id="KW-0547">Nucleotide-binding</keyword>
<evidence type="ECO:0000313" key="11">
    <source>
        <dbReference type="EMBL" id="GAP41177.1"/>
    </source>
</evidence>
<dbReference type="PROSITE" id="PS50893">
    <property type="entry name" value="ABC_TRANSPORTER_2"/>
    <property type="match status" value="2"/>
</dbReference>
<dbReference type="FunFam" id="3.40.50.300:FF:000127">
    <property type="entry name" value="Ribose import ATP-binding protein RbsA"/>
    <property type="match status" value="1"/>
</dbReference>
<dbReference type="PATRIC" id="fig|1678840.3.peg.2597"/>
<dbReference type="InterPro" id="IPR027417">
    <property type="entry name" value="P-loop_NTPase"/>
</dbReference>
<dbReference type="PANTHER" id="PTHR43790:SF7">
    <property type="entry name" value="GALACTOSE_METHYL GALACTOSIDE IMPORT ATP-BINDING PROTEIN MGLA"/>
    <property type="match status" value="1"/>
</dbReference>
<keyword evidence="9 11" id="KW-0762">Sugar transport</keyword>
<dbReference type="GO" id="GO:0005886">
    <property type="term" value="C:plasma membrane"/>
    <property type="evidence" value="ECO:0007669"/>
    <property type="project" value="UniProtKB-SubCell"/>
</dbReference>
<dbReference type="InterPro" id="IPR003593">
    <property type="entry name" value="AAA+_ATPase"/>
</dbReference>
<evidence type="ECO:0000256" key="7">
    <source>
        <dbReference type="ARBA" id="ARBA00022967"/>
    </source>
</evidence>
<dbReference type="GO" id="GO:0016887">
    <property type="term" value="F:ATP hydrolysis activity"/>
    <property type="evidence" value="ECO:0007669"/>
    <property type="project" value="InterPro"/>
</dbReference>